<feature type="region of interest" description="Disordered" evidence="1">
    <location>
        <begin position="80"/>
        <end position="113"/>
    </location>
</feature>
<sequence length="113" mass="12642">MARSALKFDDGTYAALLAAARDADTAYPHDNPAFLDAFLSDAWLAARRIYGAQRTPDRAPDRTPTPWAAEDLTAFDAQRALARPRSHAPGRKGGDRRRAFPSRAPWRSKTRRY</sequence>
<comment type="caution">
    <text evidence="2">The sequence shown here is derived from an EMBL/GenBank/DDBJ whole genome shotgun (WGS) entry which is preliminary data.</text>
</comment>
<gene>
    <name evidence="2" type="ORF">PPN31119_01129</name>
</gene>
<keyword evidence="3" id="KW-1185">Reference proteome</keyword>
<proteinExistence type="predicted"/>
<name>A0ABY6WJU7_9BURK</name>
<dbReference type="EMBL" id="CABPSO010000002">
    <property type="protein sequence ID" value="VVE63048.1"/>
    <property type="molecule type" value="Genomic_DNA"/>
</dbReference>
<evidence type="ECO:0000313" key="2">
    <source>
        <dbReference type="EMBL" id="VVE63048.1"/>
    </source>
</evidence>
<accession>A0ABY6WJU7</accession>
<dbReference type="Proteomes" id="UP000361468">
    <property type="component" value="Unassembled WGS sequence"/>
</dbReference>
<evidence type="ECO:0000313" key="3">
    <source>
        <dbReference type="Proteomes" id="UP000361468"/>
    </source>
</evidence>
<reference evidence="2 3" key="1">
    <citation type="submission" date="2019-08" db="EMBL/GenBank/DDBJ databases">
        <authorList>
            <person name="Peeters C."/>
        </authorList>
    </citation>
    <scope>NUCLEOTIDE SEQUENCE [LARGE SCALE GENOMIC DNA]</scope>
    <source>
        <strain evidence="2 3">LMG 31119</strain>
    </source>
</reference>
<organism evidence="2 3">
    <name type="scientific">Pandoraea pnomenusa</name>
    <dbReference type="NCBI Taxonomy" id="93220"/>
    <lineage>
        <taxon>Bacteria</taxon>
        <taxon>Pseudomonadati</taxon>
        <taxon>Pseudomonadota</taxon>
        <taxon>Betaproteobacteria</taxon>
        <taxon>Burkholderiales</taxon>
        <taxon>Burkholderiaceae</taxon>
        <taxon>Pandoraea</taxon>
    </lineage>
</organism>
<protein>
    <submittedName>
        <fullName evidence="2">Uncharacterized protein</fullName>
    </submittedName>
</protein>
<evidence type="ECO:0000256" key="1">
    <source>
        <dbReference type="SAM" id="MobiDB-lite"/>
    </source>
</evidence>